<sequence length="444" mass="48389">MATELLHAAEAEGLIARLRTLGEPEWLLNRRKDALARVGELAYPHVEKYNAANLRIEEFSHLSEGFGARAVGFEERDLPEPLPSFLPAGAAAEFLAVDGALVRAEVAPSLRERGVLFLSLREAASRRPELVEPYLGTAVPDASDRLSALSAALWQEGAFLYVPAGVEVAEPLEIVWVVSDRNQGVARHTRTLVVAGRGSRFTLVERRLFADDVRVLATHVAEVFAAEGAQVNFQILHVGGRGTRRFEVRTGRVGRDASLDVREADLGDGDGPILTNLLYDADGGRGTIRFAGIGSGKQRGAHTFTQIHRSRATESRTLVKAILKDEAHQVFNAITHIHKGAKKSTGKQTTRLLMLGGRARGDANPFLFIDDNDLYADHAASAGRVDDLQLFYLMSRGLPRAEAERLLVLGFLEEVLRDFAAGELSEQIARGVERKLGLVPAAAY</sequence>
<protein>
    <submittedName>
        <fullName evidence="4">Iron-sulfur cluster assembly protein SufD</fullName>
    </submittedName>
</protein>
<gene>
    <name evidence="4" type="ORF">BLITH_0303</name>
</gene>
<dbReference type="EMBL" id="PEBW01000001">
    <property type="protein sequence ID" value="PTQ53223.1"/>
    <property type="molecule type" value="Genomic_DNA"/>
</dbReference>
<evidence type="ECO:0000313" key="5">
    <source>
        <dbReference type="Proteomes" id="UP000244016"/>
    </source>
</evidence>
<dbReference type="PANTHER" id="PTHR43575:SF1">
    <property type="entry name" value="PROTEIN ABCI7, CHLOROPLASTIC"/>
    <property type="match status" value="1"/>
</dbReference>
<comment type="similarity">
    <text evidence="1">Belongs to the iron-sulfur cluster assembly SufBD family.</text>
</comment>
<comment type="caution">
    <text evidence="4">The sequence shown here is derived from an EMBL/GenBank/DDBJ whole genome shotgun (WGS) entry which is preliminary data.</text>
</comment>
<dbReference type="GO" id="GO:0016226">
    <property type="term" value="P:iron-sulfur cluster assembly"/>
    <property type="evidence" value="ECO:0007669"/>
    <property type="project" value="InterPro"/>
</dbReference>
<dbReference type="InterPro" id="IPR000825">
    <property type="entry name" value="SUF_FeS_clus_asmbl_SufBD_core"/>
</dbReference>
<dbReference type="PANTHER" id="PTHR43575">
    <property type="entry name" value="PROTEIN ABCI7, CHLOROPLASTIC"/>
    <property type="match status" value="1"/>
</dbReference>
<dbReference type="Proteomes" id="UP000244016">
    <property type="component" value="Unassembled WGS sequence"/>
</dbReference>
<proteinExistence type="inferred from homology"/>
<dbReference type="InterPro" id="IPR045595">
    <property type="entry name" value="SufBD_N"/>
</dbReference>
<evidence type="ECO:0000313" key="4">
    <source>
        <dbReference type="EMBL" id="PTQ53223.1"/>
    </source>
</evidence>
<evidence type="ECO:0000259" key="2">
    <source>
        <dbReference type="Pfam" id="PF01458"/>
    </source>
</evidence>
<reference evidence="4 5" key="1">
    <citation type="submission" date="2017-08" db="EMBL/GenBank/DDBJ databases">
        <title>Burning lignite coal seam in the remote Altai Mountains harbors a hydrogen-driven thermophilic microbial community.</title>
        <authorList>
            <person name="Kadnikov V.V."/>
            <person name="Mardanov A.V."/>
            <person name="Ivasenko D."/>
            <person name="Beletsky A.V."/>
            <person name="Karnachuk O.V."/>
            <person name="Ravin N.V."/>
        </authorList>
    </citation>
    <scope>NUCLEOTIDE SEQUENCE [LARGE SCALE GENOMIC DNA]</scope>
    <source>
        <strain evidence="4">AL31</strain>
    </source>
</reference>
<feature type="domain" description="SUF system FeS cluster assembly SufBD core" evidence="2">
    <location>
        <begin position="183"/>
        <end position="411"/>
    </location>
</feature>
<dbReference type="InterPro" id="IPR037284">
    <property type="entry name" value="SUF_FeS_clus_asmbl_SufBD_sf"/>
</dbReference>
<dbReference type="SUPFAM" id="SSF101960">
    <property type="entry name" value="Stabilizer of iron transporter SufD"/>
    <property type="match status" value="1"/>
</dbReference>
<name>A0A2T5GAK8_9BACL</name>
<dbReference type="Pfam" id="PF01458">
    <property type="entry name" value="SUFBD_core"/>
    <property type="match status" value="1"/>
</dbReference>
<evidence type="ECO:0000259" key="3">
    <source>
        <dbReference type="Pfam" id="PF19295"/>
    </source>
</evidence>
<dbReference type="AlphaFoldDB" id="A0A2T5GAK8"/>
<dbReference type="InterPro" id="IPR055346">
    <property type="entry name" value="Fe-S_cluster_assembly_SufBD"/>
</dbReference>
<accession>A0A2T5GAK8</accession>
<dbReference type="Pfam" id="PF19295">
    <property type="entry name" value="SufBD_N"/>
    <property type="match status" value="1"/>
</dbReference>
<organism evidence="4 5">
    <name type="scientific">Brockia lithotrophica</name>
    <dbReference type="NCBI Taxonomy" id="933949"/>
    <lineage>
        <taxon>Bacteria</taxon>
        <taxon>Bacillati</taxon>
        <taxon>Bacillota</taxon>
        <taxon>Bacilli</taxon>
        <taxon>Bacillales</taxon>
        <taxon>Bacillales Family X. Incertae Sedis</taxon>
        <taxon>Brockia</taxon>
    </lineage>
</organism>
<feature type="domain" description="SUF system FeS cluster assembly SufBD N-terminal" evidence="3">
    <location>
        <begin position="94"/>
        <end position="174"/>
    </location>
</feature>
<evidence type="ECO:0000256" key="1">
    <source>
        <dbReference type="ARBA" id="ARBA00043967"/>
    </source>
</evidence>